<name>A0ACC2MRW2_PERAE</name>
<keyword evidence="2" id="KW-1185">Reference proteome</keyword>
<evidence type="ECO:0000313" key="2">
    <source>
        <dbReference type="Proteomes" id="UP001234297"/>
    </source>
</evidence>
<sequence>MFPFNHGKNCIPHSYDADQCLLGEQTFSRNEPTSSFNQLSPFLDQNSRYLNYEHELLSRHLTKPPQMVSTSNAITSVADVGANNTEMADLGTTQKMLFSKKSSPVAVGRKRSSNRERHSKIFTAQGLRDRRMRLSVDVARKFFGLQDMLGFDKASKTIGWLLMKSKPAINELTKGLSQSDGCAGDSDGGENSTSESEDISGLDETTADANQQEKDLKQKSLVAAPKVNRNQGWKKATIYPDAKESRAIARAKARERTREKMSKKPDKSKQLPKGSTHGPHQLKPLIPLGFPGESSSRISHDKKSFELGAQGHVLAVVIHPTCIYLQAFDLTHGLEHGKLSTIVFSSLMELKVGGHGHMFEKFGWQFLRVKLENIARHVKRDKRNTEYWSSPLCLYLDGEGTFLIPLRHRIPASASKVDQVGEQRGVAAYLCFPDLQPISGRRAQAGASRMHGHPCEDGISLAEVGSGGEAGGGGEGAGVALACPRCVRASPA</sequence>
<organism evidence="1 2">
    <name type="scientific">Persea americana</name>
    <name type="common">Avocado</name>
    <dbReference type="NCBI Taxonomy" id="3435"/>
    <lineage>
        <taxon>Eukaryota</taxon>
        <taxon>Viridiplantae</taxon>
        <taxon>Streptophyta</taxon>
        <taxon>Embryophyta</taxon>
        <taxon>Tracheophyta</taxon>
        <taxon>Spermatophyta</taxon>
        <taxon>Magnoliopsida</taxon>
        <taxon>Magnoliidae</taxon>
        <taxon>Laurales</taxon>
        <taxon>Lauraceae</taxon>
        <taxon>Persea</taxon>
    </lineage>
</organism>
<protein>
    <submittedName>
        <fullName evidence="1">Uncharacterized protein</fullName>
    </submittedName>
</protein>
<gene>
    <name evidence="1" type="ORF">MRB53_001499</name>
</gene>
<evidence type="ECO:0000313" key="1">
    <source>
        <dbReference type="EMBL" id="KAJ8648476.1"/>
    </source>
</evidence>
<proteinExistence type="predicted"/>
<dbReference type="Proteomes" id="UP001234297">
    <property type="component" value="Chromosome 1"/>
</dbReference>
<dbReference type="EMBL" id="CM056809">
    <property type="protein sequence ID" value="KAJ8648476.1"/>
    <property type="molecule type" value="Genomic_DNA"/>
</dbReference>
<accession>A0ACC2MRW2</accession>
<reference evidence="1 2" key="1">
    <citation type="journal article" date="2022" name="Hortic Res">
        <title>A haplotype resolved chromosomal level avocado genome allows analysis of novel avocado genes.</title>
        <authorList>
            <person name="Nath O."/>
            <person name="Fletcher S.J."/>
            <person name="Hayward A."/>
            <person name="Shaw L.M."/>
            <person name="Masouleh A.K."/>
            <person name="Furtado A."/>
            <person name="Henry R.J."/>
            <person name="Mitter N."/>
        </authorList>
    </citation>
    <scope>NUCLEOTIDE SEQUENCE [LARGE SCALE GENOMIC DNA]</scope>
    <source>
        <strain evidence="2">cv. Hass</strain>
    </source>
</reference>
<comment type="caution">
    <text evidence="1">The sequence shown here is derived from an EMBL/GenBank/DDBJ whole genome shotgun (WGS) entry which is preliminary data.</text>
</comment>